<dbReference type="EMBL" id="SJZI01000052">
    <property type="protein sequence ID" value="TCJ12024.1"/>
    <property type="molecule type" value="Genomic_DNA"/>
</dbReference>
<name>A0A4R1B1X3_9BACT</name>
<accession>A0A4R1B1X3</accession>
<dbReference type="RefSeq" id="WP_131450501.1">
    <property type="nucleotide sequence ID" value="NZ_SJZI01000052.1"/>
</dbReference>
<dbReference type="AlphaFoldDB" id="A0A4R1B1X3"/>
<proteinExistence type="predicted"/>
<evidence type="ECO:0000313" key="2">
    <source>
        <dbReference type="Proteomes" id="UP000295334"/>
    </source>
</evidence>
<organism evidence="1 2">
    <name type="scientific">Flaviaesturariibacter flavus</name>
    <dbReference type="NCBI Taxonomy" id="2502780"/>
    <lineage>
        <taxon>Bacteria</taxon>
        <taxon>Pseudomonadati</taxon>
        <taxon>Bacteroidota</taxon>
        <taxon>Chitinophagia</taxon>
        <taxon>Chitinophagales</taxon>
        <taxon>Chitinophagaceae</taxon>
        <taxon>Flaviaestuariibacter</taxon>
    </lineage>
</organism>
<evidence type="ECO:0000313" key="1">
    <source>
        <dbReference type="EMBL" id="TCJ12024.1"/>
    </source>
</evidence>
<dbReference type="OrthoDB" id="676972at2"/>
<protein>
    <submittedName>
        <fullName evidence="1">Uncharacterized protein</fullName>
    </submittedName>
</protein>
<comment type="caution">
    <text evidence="1">The sequence shown here is derived from an EMBL/GenBank/DDBJ whole genome shotgun (WGS) entry which is preliminary data.</text>
</comment>
<dbReference type="Proteomes" id="UP000295334">
    <property type="component" value="Unassembled WGS sequence"/>
</dbReference>
<gene>
    <name evidence="1" type="ORF">EPD60_15825</name>
</gene>
<sequence>MTSDTFNALDSAAQRRYLLEQGAYLGHRKDNPWSVLLYQVRDFYVEVTFSMNSLDIHSVEAFSGTACLEPYLERISIEGLLAC</sequence>
<reference evidence="1 2" key="1">
    <citation type="submission" date="2019-03" db="EMBL/GenBank/DDBJ databases">
        <authorList>
            <person name="Kim M.K.M."/>
        </authorList>
    </citation>
    <scope>NUCLEOTIDE SEQUENCE [LARGE SCALE GENOMIC DNA]</scope>
    <source>
        <strain evidence="1 2">17J68-12</strain>
    </source>
</reference>
<keyword evidence="2" id="KW-1185">Reference proteome</keyword>